<reference evidence="2 3" key="1">
    <citation type="submission" date="2020-08" db="EMBL/GenBank/DDBJ databases">
        <title>Complete genome sequence of Entomobacter blattae G55GP.</title>
        <authorList>
            <person name="Poehlein A."/>
            <person name="Guzman J."/>
            <person name="Daniel R."/>
            <person name="Vilcinskas A."/>
        </authorList>
    </citation>
    <scope>NUCLEOTIDE SEQUENCE [LARGE SCALE GENOMIC DNA]</scope>
    <source>
        <strain evidence="2 3">G55GP</strain>
    </source>
</reference>
<dbReference type="EMBL" id="CP060244">
    <property type="protein sequence ID" value="QNT79462.1"/>
    <property type="molecule type" value="Genomic_DNA"/>
</dbReference>
<dbReference type="KEGG" id="ebla:JGUZn3_22610"/>
<evidence type="ECO:0000313" key="2">
    <source>
        <dbReference type="EMBL" id="QNT79462.1"/>
    </source>
</evidence>
<sequence length="105" mass="11578">MNGTGIVLVGSPSSHHRHADCPRPRGYGHPSRCYPIVFRLQAPEAGLRAGEGEEGVVGFDDRIVLKMFHKQICCTQCSTKFPHKISQKLSNNQPSPEGFFIGDFP</sequence>
<evidence type="ECO:0000256" key="1">
    <source>
        <dbReference type="SAM" id="MobiDB-lite"/>
    </source>
</evidence>
<keyword evidence="3" id="KW-1185">Reference proteome</keyword>
<organism evidence="2 3">
    <name type="scientific">Entomobacter blattae</name>
    <dbReference type="NCBI Taxonomy" id="2762277"/>
    <lineage>
        <taxon>Bacteria</taxon>
        <taxon>Pseudomonadati</taxon>
        <taxon>Pseudomonadota</taxon>
        <taxon>Alphaproteobacteria</taxon>
        <taxon>Acetobacterales</taxon>
        <taxon>Acetobacteraceae</taxon>
        <taxon>Entomobacter</taxon>
    </lineage>
</organism>
<dbReference type="Proteomes" id="UP000516349">
    <property type="component" value="Chromosome"/>
</dbReference>
<dbReference type="AlphaFoldDB" id="A0A7H1NUK2"/>
<protein>
    <submittedName>
        <fullName evidence="2">Uncharacterized protein</fullName>
    </submittedName>
</protein>
<name>A0A7H1NUK2_9PROT</name>
<proteinExistence type="predicted"/>
<evidence type="ECO:0000313" key="3">
    <source>
        <dbReference type="Proteomes" id="UP000516349"/>
    </source>
</evidence>
<accession>A0A7H1NUK2</accession>
<gene>
    <name evidence="2" type="ORF">JGUZn3_22610</name>
</gene>
<feature type="region of interest" description="Disordered" evidence="1">
    <location>
        <begin position="1"/>
        <end position="22"/>
    </location>
</feature>